<evidence type="ECO:0000256" key="6">
    <source>
        <dbReference type="SAM" id="Phobius"/>
    </source>
</evidence>
<dbReference type="AlphaFoldDB" id="A0A090YWI7"/>
<reference evidence="8 10" key="2">
    <citation type="submission" date="2018-08" db="EMBL/GenBank/DDBJ databases">
        <title>Bacillus clarus sp. nov. strain PS00077A.</title>
        <authorList>
            <person name="Mendez Acevedo M."/>
            <person name="Carroll L."/>
            <person name="Mukherjee M."/>
            <person name="Wiedmann M."/>
            <person name="Kovac J."/>
        </authorList>
    </citation>
    <scope>NUCLEOTIDE SEQUENCE [LARGE SCALE GENOMIC DNA]</scope>
    <source>
        <strain evidence="8 10">PS00077A</strain>
    </source>
</reference>
<feature type="transmembrane region" description="Helical" evidence="6">
    <location>
        <begin position="6"/>
        <end position="24"/>
    </location>
</feature>
<name>A0A090YWI7_9BACI</name>
<dbReference type="Pfam" id="PF01810">
    <property type="entry name" value="LysE"/>
    <property type="match status" value="1"/>
</dbReference>
<dbReference type="GO" id="GO:0005886">
    <property type="term" value="C:plasma membrane"/>
    <property type="evidence" value="ECO:0007669"/>
    <property type="project" value="UniProtKB-SubCell"/>
</dbReference>
<dbReference type="InterPro" id="IPR001123">
    <property type="entry name" value="LeuE-type"/>
</dbReference>
<dbReference type="EMBL" id="JMQC01000008">
    <property type="protein sequence ID" value="KFN02657.1"/>
    <property type="molecule type" value="Genomic_DNA"/>
</dbReference>
<dbReference type="PANTHER" id="PTHR30086">
    <property type="entry name" value="ARGININE EXPORTER PROTEIN ARGO"/>
    <property type="match status" value="1"/>
</dbReference>
<gene>
    <name evidence="8" type="ORF">D0U04_30305</name>
    <name evidence="7" type="ORF">DJ93_4931</name>
</gene>
<comment type="subcellular location">
    <subcellularLocation>
        <location evidence="1">Cell membrane</location>
        <topology evidence="1">Multi-pass membrane protein</topology>
    </subcellularLocation>
</comment>
<feature type="transmembrane region" description="Helical" evidence="6">
    <location>
        <begin position="175"/>
        <end position="193"/>
    </location>
</feature>
<sequence length="194" mass="21804">MPLFSFLLFVFISSFTPGPNNFLAMTYANQHGLKKAVTFCLGVAFGFFIITSLCSFFNIMLINVLPIIEFPLKMLGVAYMLYLAFKMLTSKGRTDKNDANNKNLFLVGLMLQFVNPKGLLFGLTVVSTFILPYFNSYSSYLLFSLFLGIVGLMSTFSWSLFGSMFQKLLLQHNKLFNIIMAILLVLSALSILVN</sequence>
<evidence type="ECO:0000256" key="3">
    <source>
        <dbReference type="ARBA" id="ARBA00022692"/>
    </source>
</evidence>
<dbReference type="EMBL" id="QVOD01000116">
    <property type="protein sequence ID" value="RFT61535.1"/>
    <property type="molecule type" value="Genomic_DNA"/>
</dbReference>
<keyword evidence="4 6" id="KW-1133">Transmembrane helix</keyword>
<dbReference type="GO" id="GO:0015171">
    <property type="term" value="F:amino acid transmembrane transporter activity"/>
    <property type="evidence" value="ECO:0007669"/>
    <property type="project" value="TreeGrafter"/>
</dbReference>
<evidence type="ECO:0000256" key="2">
    <source>
        <dbReference type="ARBA" id="ARBA00022475"/>
    </source>
</evidence>
<dbReference type="RefSeq" id="WP_042983733.1">
    <property type="nucleotide sequence ID" value="NZ_JMQC01000008.1"/>
</dbReference>
<evidence type="ECO:0000256" key="4">
    <source>
        <dbReference type="ARBA" id="ARBA00022989"/>
    </source>
</evidence>
<dbReference type="Proteomes" id="UP000264294">
    <property type="component" value="Unassembled WGS sequence"/>
</dbReference>
<feature type="transmembrane region" description="Helical" evidence="6">
    <location>
        <begin position="36"/>
        <end position="61"/>
    </location>
</feature>
<evidence type="ECO:0000313" key="8">
    <source>
        <dbReference type="EMBL" id="RFT61535.1"/>
    </source>
</evidence>
<organism evidence="7 9">
    <name type="scientific">Bacillus clarus</name>
    <dbReference type="NCBI Taxonomy" id="2338372"/>
    <lineage>
        <taxon>Bacteria</taxon>
        <taxon>Bacillati</taxon>
        <taxon>Bacillota</taxon>
        <taxon>Bacilli</taxon>
        <taxon>Bacillales</taxon>
        <taxon>Bacillaceae</taxon>
        <taxon>Bacillus</taxon>
        <taxon>Bacillus cereus group</taxon>
    </lineage>
</organism>
<evidence type="ECO:0000256" key="5">
    <source>
        <dbReference type="ARBA" id="ARBA00023136"/>
    </source>
</evidence>
<dbReference type="STRING" id="1405.B7492_13125"/>
<dbReference type="GO" id="GO:0033228">
    <property type="term" value="P:cysteine export across plasma membrane"/>
    <property type="evidence" value="ECO:0007669"/>
    <property type="project" value="TreeGrafter"/>
</dbReference>
<feature type="transmembrane region" description="Helical" evidence="6">
    <location>
        <begin position="140"/>
        <end position="163"/>
    </location>
</feature>
<keyword evidence="3 6" id="KW-0812">Transmembrane</keyword>
<evidence type="ECO:0000313" key="10">
    <source>
        <dbReference type="Proteomes" id="UP000264294"/>
    </source>
</evidence>
<evidence type="ECO:0000256" key="1">
    <source>
        <dbReference type="ARBA" id="ARBA00004651"/>
    </source>
</evidence>
<keyword evidence="5 6" id="KW-0472">Membrane</keyword>
<evidence type="ECO:0000313" key="7">
    <source>
        <dbReference type="EMBL" id="KFN02657.1"/>
    </source>
</evidence>
<dbReference type="PANTHER" id="PTHR30086:SF20">
    <property type="entry name" value="ARGININE EXPORTER PROTEIN ARGO-RELATED"/>
    <property type="match status" value="1"/>
</dbReference>
<keyword evidence="10" id="KW-1185">Reference proteome</keyword>
<dbReference type="Proteomes" id="UP000029389">
    <property type="component" value="Unassembled WGS sequence"/>
</dbReference>
<keyword evidence="2" id="KW-1003">Cell membrane</keyword>
<accession>A0A090YWI7</accession>
<reference evidence="7 9" key="1">
    <citation type="submission" date="2014-04" db="EMBL/GenBank/DDBJ databases">
        <authorList>
            <person name="Bishop-Lilly K.A."/>
            <person name="Broomall S.M."/>
            <person name="Chain P.S."/>
            <person name="Chertkov O."/>
            <person name="Coyne S.R."/>
            <person name="Daligault H.E."/>
            <person name="Davenport K.W."/>
            <person name="Erkkila T."/>
            <person name="Frey K.G."/>
            <person name="Gibbons H.S."/>
            <person name="Gu W."/>
            <person name="Jaissle J."/>
            <person name="Johnson S.L."/>
            <person name="Koroleva G.I."/>
            <person name="Ladner J.T."/>
            <person name="Lo C.-C."/>
            <person name="Minogue T.D."/>
            <person name="Munk C."/>
            <person name="Palacios G.F."/>
            <person name="Redden C.L."/>
            <person name="Rosenzweig C.N."/>
            <person name="Scholz M.B."/>
            <person name="Teshima H."/>
            <person name="Xu Y."/>
        </authorList>
    </citation>
    <scope>NUCLEOTIDE SEQUENCE [LARGE SCALE GENOMIC DNA]</scope>
    <source>
        <strain evidence="7 9">BHP</strain>
    </source>
</reference>
<feature type="transmembrane region" description="Helical" evidence="6">
    <location>
        <begin position="67"/>
        <end position="85"/>
    </location>
</feature>
<protein>
    <submittedName>
        <fullName evidence="7">LysE type translocator family protein</fullName>
    </submittedName>
    <submittedName>
        <fullName evidence="8">Lysine transporter LysE</fullName>
    </submittedName>
</protein>
<dbReference type="PATRIC" id="fig|1405.8.peg.5079"/>
<comment type="caution">
    <text evidence="7">The sequence shown here is derived from an EMBL/GenBank/DDBJ whole genome shotgun (WGS) entry which is preliminary data.</text>
</comment>
<feature type="transmembrane region" description="Helical" evidence="6">
    <location>
        <begin position="105"/>
        <end position="134"/>
    </location>
</feature>
<proteinExistence type="predicted"/>
<evidence type="ECO:0000313" key="9">
    <source>
        <dbReference type="Proteomes" id="UP000029389"/>
    </source>
</evidence>